<dbReference type="Proteomes" id="UP000887023">
    <property type="component" value="Chromosome"/>
</dbReference>
<protein>
    <submittedName>
        <fullName evidence="2">Uncharacterized protein</fullName>
    </submittedName>
</protein>
<gene>
    <name evidence="2" type="ORF">KV203_05810</name>
</gene>
<evidence type="ECO:0000313" key="2">
    <source>
        <dbReference type="EMBL" id="QXQ14896.1"/>
    </source>
</evidence>
<accession>A0ABX8SGT9</accession>
<keyword evidence="3" id="KW-1185">Reference proteome</keyword>
<name>A0ABX8SGT9_9ACTN</name>
<organism evidence="2 3">
    <name type="scientific">Skermania pinensis</name>
    <dbReference type="NCBI Taxonomy" id="39122"/>
    <lineage>
        <taxon>Bacteria</taxon>
        <taxon>Bacillati</taxon>
        <taxon>Actinomycetota</taxon>
        <taxon>Actinomycetes</taxon>
        <taxon>Mycobacteriales</taxon>
        <taxon>Gordoniaceae</taxon>
        <taxon>Skermania</taxon>
    </lineage>
</organism>
<dbReference type="InterPro" id="IPR049168">
    <property type="entry name" value="Glyco_hydro_134"/>
</dbReference>
<evidence type="ECO:0000256" key="1">
    <source>
        <dbReference type="SAM" id="Phobius"/>
    </source>
</evidence>
<reference evidence="2" key="1">
    <citation type="submission" date="2021-07" db="EMBL/GenBank/DDBJ databases">
        <title>Candidatus Kaistella beijingensis sp. nov. isolated from a municipal wastewater treatment plant is involved in sludge foaming.</title>
        <authorList>
            <person name="Song Y."/>
            <person name="Liu S.-J."/>
        </authorList>
    </citation>
    <scope>NUCLEOTIDE SEQUENCE</scope>
    <source>
        <strain evidence="2">DSM 43998</strain>
    </source>
</reference>
<sequence length="211" mass="22624">MRRSPVWRTVPVVGVFLAIVLVIVAVRSGHQGSAGDPDGDPVEACPAGARCGTEQVAGLGARKQEILAAGGTVSDLAVAMLETTAMRADRYPPGDGKTGDAANFGIFKQNWLMLRSACDRFAGQARDEYRNGSVLNDDLAADLACLHQSRRHYGIGDWFAGQRHGATGLQHPDTADIVGYRAAVGWIRTRLRADPTSTADDTRYWVHVPAI</sequence>
<keyword evidence="1" id="KW-1133">Transmembrane helix</keyword>
<evidence type="ECO:0000313" key="3">
    <source>
        <dbReference type="Proteomes" id="UP000887023"/>
    </source>
</evidence>
<keyword evidence="1" id="KW-0472">Membrane</keyword>
<dbReference type="RefSeq" id="WP_157079758.1">
    <property type="nucleotide sequence ID" value="NZ_CBCRUZ010000009.1"/>
</dbReference>
<dbReference type="EMBL" id="CP079105">
    <property type="protein sequence ID" value="QXQ14896.1"/>
    <property type="molecule type" value="Genomic_DNA"/>
</dbReference>
<keyword evidence="1" id="KW-0812">Transmembrane</keyword>
<dbReference type="Pfam" id="PF21087">
    <property type="entry name" value="Glyco_hydro_134"/>
    <property type="match status" value="1"/>
</dbReference>
<proteinExistence type="predicted"/>
<dbReference type="CDD" id="cd19610">
    <property type="entry name" value="mannanase_GH134"/>
    <property type="match status" value="1"/>
</dbReference>
<feature type="transmembrane region" description="Helical" evidence="1">
    <location>
        <begin position="6"/>
        <end position="26"/>
    </location>
</feature>